<feature type="coiled-coil region" evidence="5">
    <location>
        <begin position="641"/>
        <end position="848"/>
    </location>
</feature>
<sequence>VLDLQRQKNPETGFFRLLAQYRQRKARSDGQNPKKQKKKKISSLSINQQNDETSINSSQCVESAGNPDSTRMRALPSGQIENHDQVFAEVSASRFSINGCCFVTETGESTDLLREEELGIDNSHSEQGAQSSQTCLKTMKDELAGEQQELEELTQQLEEMSGTEILTQLQEFEAAVKQRDCIITQLIANLQQATKEKDETMKEFLELTEQSKKLQIQFQHLQASETLRSSTHSSTVAELLQAKQQLAAQQQQLEGQDRQLQDYQIKEEEFKTQITLLQERIKVYEMEQDKNVENSTNEIREKQAIIEALNTRIIEEEKKTAALKNKVTTADKLVEDLKEQLTEKDQETKNFRLELASSREKEKQCSLEIKQLMGAVEELQKRNYKENLETGIVQRMEKETQRKLDQLQAELDEIYGKQIVQMKQELIKQHMSQLEDLRSQHKGEMENTLKSHADATVSEEQLKLMNVAMSELNIKLQDTLAQKEKLGEELCVVKGEKCALQSQFDDLSEESGFLREQIQRARQTIAELESKLSEVCKSLSTVEGLKAEIAAASETKKELELKHDAEITNYKIKLEMLEKEKNAVLDRMAESQEAELERLRTQLLFSHEEELCKLKGDLEAAHRLNMEKLKDNLGIHHKQQIDGLQNEMSQKMETMQCEKDNLLTKQNQLLLEISELRDLQESRINSKSEEMTLQINELKKEIEILKQEEKEKGALEQEIQELQLKTELLKEQLKEKEEVLQEKCAQLEAENSILTDEKTALEDMLKCYTPIDQVERVSALKDHSWQEEVEILRKEKEDLIQQCSHLNKEIENQRNTFSFAEKNFEVNYQELQEEYACLLRVKDDLEDIQARQALEYEDRIKALTQELLLQKGKHSDVTDDRAFVAEPLEVSEVVEKDTTELMEKLKVTEREKVELSEKLSVVSEQLKQTRDEVDSLSAEVRLLNQDKEQLLLRCRALEVPTDPKGTENAAECPVPLSSSKAGLVTVTDSHHEGCGSQISEDLPEESKIMIEDKIPFKESRGEELILLTRTTEPTHGMVEPCENEKLQQELCILKVKQDDLKLQMEAQRICLSLVYSTYTDQVRHTMEKERDEALCSLKDQLVSAHEKEMDELHKMHQCQLQALQTQETGDDKEPLQVLIERLQKAVSEECHYISETLNNSLDEHHTPLKCEMNIEEKANSGVYSHSQRLNLQEYRYQVQDFQDTVQTLLSKVTDEYSKLVILQTQLSKIDGQQTDGMKLEFAEENVAKEEAKSLSVHSPANLQNTDVSHESKVSSLPEGEKSKDQGEHMQGLESLVSSIQQQPKEAEVHSAAEIQGLQGRLQTICDATVQPRYLCMCCLSFVSRSREVIVSMSIAFAQQTELSRLSEVKENSIQSEQAPGLCWQEHPFNDITSQGQVGPHTATGIDKNAKEQFKPLSKELEEHRNEVSLSNGDDLDDDILKPKDHGLTISQDLFSGDETLVVRQCIHDEVSNMETSRQLEDMRQELVRQYEEHQQATELLRQAHMQQMERQREDQEQLQEEIQRLSMQLAQVGTENPFLPS</sequence>
<dbReference type="GO" id="GO:0007165">
    <property type="term" value="P:signal transduction"/>
    <property type="evidence" value="ECO:0007669"/>
    <property type="project" value="InterPro"/>
</dbReference>
<evidence type="ECO:0000256" key="6">
    <source>
        <dbReference type="SAM" id="MobiDB-lite"/>
    </source>
</evidence>
<evidence type="ECO:0000256" key="4">
    <source>
        <dbReference type="ARBA" id="ARBA00023212"/>
    </source>
</evidence>
<evidence type="ECO:0000256" key="2">
    <source>
        <dbReference type="ARBA" id="ARBA00022490"/>
    </source>
</evidence>
<feature type="compositionally biased region" description="Basic and acidic residues" evidence="6">
    <location>
        <begin position="1267"/>
        <end position="1287"/>
    </location>
</feature>
<dbReference type="GO" id="GO:0060090">
    <property type="term" value="F:molecular adaptor activity"/>
    <property type="evidence" value="ECO:0007669"/>
    <property type="project" value="InterPro"/>
</dbReference>
<keyword evidence="3 5" id="KW-0175">Coiled coil</keyword>
<dbReference type="Proteomes" id="UP000694547">
    <property type="component" value="Chromosome 3"/>
</dbReference>
<protein>
    <recommendedName>
        <fullName evidence="9">A-kinase anchor protein 9</fullName>
    </recommendedName>
</protein>
<dbReference type="GO" id="GO:0015459">
    <property type="term" value="F:potassium channel regulator activity"/>
    <property type="evidence" value="ECO:0007669"/>
    <property type="project" value="TreeGrafter"/>
</dbReference>
<evidence type="ECO:0000256" key="3">
    <source>
        <dbReference type="ARBA" id="ARBA00023054"/>
    </source>
</evidence>
<dbReference type="GO" id="GO:0034237">
    <property type="term" value="F:protein kinase A regulatory subunit binding"/>
    <property type="evidence" value="ECO:0007669"/>
    <property type="project" value="TreeGrafter"/>
</dbReference>
<feature type="coiled-coil region" evidence="5">
    <location>
        <begin position="1472"/>
        <end position="1535"/>
    </location>
</feature>
<feature type="coiled-coil region" evidence="5">
    <location>
        <begin position="136"/>
        <end position="609"/>
    </location>
</feature>
<feature type="region of interest" description="Disordered" evidence="6">
    <location>
        <begin position="1250"/>
        <end position="1289"/>
    </location>
</feature>
<dbReference type="InterPro" id="IPR028745">
    <property type="entry name" value="AKAP9/Pericentrin"/>
</dbReference>
<reference evidence="7" key="3">
    <citation type="submission" date="2025-09" db="UniProtKB">
        <authorList>
            <consortium name="Ensembl"/>
        </authorList>
    </citation>
    <scope>IDENTIFICATION</scope>
</reference>
<feature type="coiled-coil region" evidence="5">
    <location>
        <begin position="898"/>
        <end position="953"/>
    </location>
</feature>
<accession>A0A8C8TY90</accession>
<dbReference type="GO" id="GO:0060307">
    <property type="term" value="P:regulation of ventricular cardiac muscle cell membrane repolarization"/>
    <property type="evidence" value="ECO:0007669"/>
    <property type="project" value="TreeGrafter"/>
</dbReference>
<evidence type="ECO:0000256" key="5">
    <source>
        <dbReference type="SAM" id="Coils"/>
    </source>
</evidence>
<proteinExistence type="predicted"/>
<dbReference type="GeneTree" id="ENSGT00730000110871"/>
<name>A0A8C8TY90_PERMB</name>
<keyword evidence="8" id="KW-1185">Reference proteome</keyword>
<dbReference type="PANTHER" id="PTHR44981">
    <property type="entry name" value="PERICENTRIN-LIKE PROTEIN, ISOFORM F"/>
    <property type="match status" value="1"/>
</dbReference>
<comment type="subcellular location">
    <subcellularLocation>
        <location evidence="1">Cytoplasm</location>
        <location evidence="1">Cytoskeleton</location>
        <location evidence="1">Microtubule organizing center</location>
        <location evidence="1">Centrosome</location>
    </subcellularLocation>
</comment>
<organism evidence="7 8">
    <name type="scientific">Peromyscus maniculatus bairdii</name>
    <name type="common">Prairie deer mouse</name>
    <dbReference type="NCBI Taxonomy" id="230844"/>
    <lineage>
        <taxon>Eukaryota</taxon>
        <taxon>Metazoa</taxon>
        <taxon>Chordata</taxon>
        <taxon>Craniata</taxon>
        <taxon>Vertebrata</taxon>
        <taxon>Euteleostomi</taxon>
        <taxon>Mammalia</taxon>
        <taxon>Eutheria</taxon>
        <taxon>Euarchontoglires</taxon>
        <taxon>Glires</taxon>
        <taxon>Rodentia</taxon>
        <taxon>Myomorpha</taxon>
        <taxon>Muroidea</taxon>
        <taxon>Cricetidae</taxon>
        <taxon>Neotominae</taxon>
        <taxon>Peromyscus</taxon>
    </lineage>
</organism>
<dbReference type="GO" id="GO:1903358">
    <property type="term" value="P:regulation of Golgi organization"/>
    <property type="evidence" value="ECO:0007669"/>
    <property type="project" value="TreeGrafter"/>
</dbReference>
<dbReference type="GO" id="GO:0005801">
    <property type="term" value="C:cis-Golgi network"/>
    <property type="evidence" value="ECO:0007669"/>
    <property type="project" value="TreeGrafter"/>
</dbReference>
<evidence type="ECO:0008006" key="9">
    <source>
        <dbReference type="Google" id="ProtNLM"/>
    </source>
</evidence>
<feature type="compositionally biased region" description="Polar residues" evidence="6">
    <location>
        <begin position="42"/>
        <end position="69"/>
    </location>
</feature>
<keyword evidence="4" id="KW-0206">Cytoskeleton</keyword>
<reference evidence="7" key="2">
    <citation type="submission" date="2025-08" db="UniProtKB">
        <authorList>
            <consortium name="Ensembl"/>
        </authorList>
    </citation>
    <scope>IDENTIFICATION</scope>
</reference>
<dbReference type="GO" id="GO:0051661">
    <property type="term" value="P:maintenance of centrosome location"/>
    <property type="evidence" value="ECO:0007669"/>
    <property type="project" value="TreeGrafter"/>
</dbReference>
<evidence type="ECO:0000256" key="1">
    <source>
        <dbReference type="ARBA" id="ARBA00004300"/>
    </source>
</evidence>
<reference evidence="7 8" key="1">
    <citation type="submission" date="2018-10" db="EMBL/GenBank/DDBJ databases">
        <title>Improved assembly of the deer mouse Peromyscus maniculatus genome.</title>
        <authorList>
            <person name="Lassance J.-M."/>
            <person name="Hoekstra H.E."/>
        </authorList>
    </citation>
    <scope>NUCLEOTIDE SEQUENCE [LARGE SCALE GENOMIC DNA]</scope>
</reference>
<keyword evidence="2" id="KW-0963">Cytoplasm</keyword>
<evidence type="ECO:0000313" key="8">
    <source>
        <dbReference type="Proteomes" id="UP000694547"/>
    </source>
</evidence>
<dbReference type="PANTHER" id="PTHR44981:SF1">
    <property type="entry name" value="A-KINASE ANCHOR PROTEIN 9"/>
    <property type="match status" value="1"/>
</dbReference>
<dbReference type="GO" id="GO:0005795">
    <property type="term" value="C:Golgi stack"/>
    <property type="evidence" value="ECO:0007669"/>
    <property type="project" value="TreeGrafter"/>
</dbReference>
<feature type="compositionally biased region" description="Polar residues" evidence="6">
    <location>
        <begin position="1255"/>
        <end position="1266"/>
    </location>
</feature>
<dbReference type="GO" id="GO:0005813">
    <property type="term" value="C:centrosome"/>
    <property type="evidence" value="ECO:0007669"/>
    <property type="project" value="UniProtKB-SubCell"/>
</dbReference>
<feature type="region of interest" description="Disordered" evidence="6">
    <location>
        <begin position="23"/>
        <end position="73"/>
    </location>
</feature>
<dbReference type="GO" id="GO:0097060">
    <property type="term" value="C:synaptic membrane"/>
    <property type="evidence" value="ECO:0007669"/>
    <property type="project" value="TreeGrafter"/>
</dbReference>
<evidence type="ECO:0000313" key="7">
    <source>
        <dbReference type="Ensembl" id="ENSPEMP00000018743.2"/>
    </source>
</evidence>
<dbReference type="Ensembl" id="ENSPEMT00000023073.2">
    <property type="protein sequence ID" value="ENSPEMP00000018743.2"/>
    <property type="gene ID" value="ENSPEMG00000017227.2"/>
</dbReference>